<proteinExistence type="predicted"/>
<feature type="compositionally biased region" description="Low complexity" evidence="1">
    <location>
        <begin position="139"/>
        <end position="161"/>
    </location>
</feature>
<evidence type="ECO:0000313" key="2">
    <source>
        <dbReference type="EMBL" id="GAA5800578.1"/>
    </source>
</evidence>
<evidence type="ECO:0000256" key="1">
    <source>
        <dbReference type="SAM" id="MobiDB-lite"/>
    </source>
</evidence>
<sequence>MNSSKSNSYAFEIRFVDDKIVQVFDIAAKRQNEGTGLPTEYLQEDVLKGQLRYSKLVGSTASPTENLDEYQHQVTTKRRGGGGGGDVGGDSSSQYLTQNDSREDHHRGVIQTSSSPIEPISPAMSLSHTIPMASTMQMSPTLPVTPSSPVPSLQVSLTSPAVSPPLSPLPQRTVSPPIPTLPQTAMMSSYKAYQKHDNRIPQYDTAPQYQYNTTTPDVNQILPIIPPAQEYYQEFNSIAMVDSNDYSSKMNIQQEEKMSSKKGGACCIIQ</sequence>
<gene>
    <name evidence="2" type="ORF">HPULCUR_006014</name>
</gene>
<dbReference type="Proteomes" id="UP001476247">
    <property type="component" value="Unassembled WGS sequence"/>
</dbReference>
<keyword evidence="3" id="KW-1185">Reference proteome</keyword>
<organism evidence="2 3">
    <name type="scientific">Helicostylum pulchrum</name>
    <dbReference type="NCBI Taxonomy" id="562976"/>
    <lineage>
        <taxon>Eukaryota</taxon>
        <taxon>Fungi</taxon>
        <taxon>Fungi incertae sedis</taxon>
        <taxon>Mucoromycota</taxon>
        <taxon>Mucoromycotina</taxon>
        <taxon>Mucoromycetes</taxon>
        <taxon>Mucorales</taxon>
        <taxon>Mucorineae</taxon>
        <taxon>Mucoraceae</taxon>
        <taxon>Helicostylum</taxon>
    </lineage>
</organism>
<dbReference type="EMBL" id="BAABUJ010000016">
    <property type="protein sequence ID" value="GAA5800578.1"/>
    <property type="molecule type" value="Genomic_DNA"/>
</dbReference>
<feature type="region of interest" description="Disordered" evidence="1">
    <location>
        <begin position="139"/>
        <end position="180"/>
    </location>
</feature>
<reference evidence="2 3" key="1">
    <citation type="submission" date="2024-04" db="EMBL/GenBank/DDBJ databases">
        <title>genome sequences of Mucor flavus KT1a and Helicostylum pulchrum KT1b strains isolation_sourced from the surface of a dry-aged beef.</title>
        <authorList>
            <person name="Toyotome T."/>
            <person name="Hosono M."/>
            <person name="Torimaru M."/>
            <person name="Fukuda K."/>
            <person name="Mikami N."/>
        </authorList>
    </citation>
    <scope>NUCLEOTIDE SEQUENCE [LARGE SCALE GENOMIC DNA]</scope>
    <source>
        <strain evidence="2 3">KT1b</strain>
    </source>
</reference>
<name>A0ABP9Y0Q7_9FUNG</name>
<protein>
    <submittedName>
        <fullName evidence="2">Uncharacterized protein</fullName>
    </submittedName>
</protein>
<feature type="region of interest" description="Disordered" evidence="1">
    <location>
        <begin position="59"/>
        <end position="123"/>
    </location>
</feature>
<accession>A0ABP9Y0Q7</accession>
<comment type="caution">
    <text evidence="2">The sequence shown here is derived from an EMBL/GenBank/DDBJ whole genome shotgun (WGS) entry which is preliminary data.</text>
</comment>
<evidence type="ECO:0000313" key="3">
    <source>
        <dbReference type="Proteomes" id="UP001476247"/>
    </source>
</evidence>